<evidence type="ECO:0000313" key="2">
    <source>
        <dbReference type="Proteomes" id="UP000007969"/>
    </source>
</evidence>
<sequence length="143" mass="15637">MLSMKVLVSACVLGCNCKYNGRNNRNEAVIEYLKGKEVLSICPEMLANMPIPRPCAEIVDEVVMDDKGNNVDSDYRKAVALALEKIEGEKIDLAILQSRSPTCGVNNIYDGTFTGKLISGQGLFAKALITKGYPVKDAEDFNM</sequence>
<dbReference type="InterPro" id="IPR007553">
    <property type="entry name" value="2-thiour_desulf"/>
</dbReference>
<dbReference type="KEGG" id="ckr:CKR_0227"/>
<accession>B9DYF3</accession>
<dbReference type="PANTHER" id="PTHR30087:SF1">
    <property type="entry name" value="HYPOTHETICAL CYTOSOLIC PROTEIN"/>
    <property type="match status" value="1"/>
</dbReference>
<reference evidence="2" key="1">
    <citation type="submission" date="2005-09" db="EMBL/GenBank/DDBJ databases">
        <title>Complete genome sequence of Clostridium kluyveri and comparative genomics of Clostridia species.</title>
        <authorList>
            <person name="Inui M."/>
            <person name="Nonaka H."/>
            <person name="Shinoda Y."/>
            <person name="Ikenaga Y."/>
            <person name="Abe M."/>
            <person name="Naito K."/>
            <person name="Vertes A.A."/>
            <person name="Yukawa H."/>
        </authorList>
    </citation>
    <scope>NUCLEOTIDE SEQUENCE [LARGE SCALE GENOMIC DNA]</scope>
    <source>
        <strain evidence="2">NBRC 12016</strain>
    </source>
</reference>
<organism evidence="1 2">
    <name type="scientific">Clostridium kluyveri (strain NBRC 12016)</name>
    <dbReference type="NCBI Taxonomy" id="583346"/>
    <lineage>
        <taxon>Bacteria</taxon>
        <taxon>Bacillati</taxon>
        <taxon>Bacillota</taxon>
        <taxon>Clostridia</taxon>
        <taxon>Eubacteriales</taxon>
        <taxon>Clostridiaceae</taxon>
        <taxon>Clostridium</taxon>
    </lineage>
</organism>
<name>B9DYF3_CLOK1</name>
<evidence type="ECO:0000313" key="1">
    <source>
        <dbReference type="EMBL" id="BAH05278.1"/>
    </source>
</evidence>
<dbReference type="HOGENOM" id="CLU_076318_1_1_9"/>
<dbReference type="AlphaFoldDB" id="B9DYF3"/>
<dbReference type="Pfam" id="PF04463">
    <property type="entry name" value="2-thiour_desulf"/>
    <property type="match status" value="1"/>
</dbReference>
<protein>
    <submittedName>
        <fullName evidence="1">Uncharacterized protein</fullName>
    </submittedName>
</protein>
<dbReference type="PANTHER" id="PTHR30087">
    <property type="entry name" value="INNER MEMBRANE PROTEIN"/>
    <property type="match status" value="1"/>
</dbReference>
<gene>
    <name evidence="1" type="ordered locus">CKR_0227</name>
</gene>
<dbReference type="Proteomes" id="UP000007969">
    <property type="component" value="Chromosome"/>
</dbReference>
<proteinExistence type="predicted"/>
<dbReference type="EMBL" id="AP009049">
    <property type="protein sequence ID" value="BAH05278.1"/>
    <property type="molecule type" value="Genomic_DNA"/>
</dbReference>